<dbReference type="EMBL" id="FJOG01000054">
    <property type="protein sequence ID" value="CZR68433.1"/>
    <property type="molecule type" value="Genomic_DNA"/>
</dbReference>
<dbReference type="SUPFAM" id="SSF55729">
    <property type="entry name" value="Acyl-CoA N-acyltransferases (Nat)"/>
    <property type="match status" value="1"/>
</dbReference>
<dbReference type="InterPro" id="IPR052523">
    <property type="entry name" value="Trichothecene_AcTrans"/>
</dbReference>
<evidence type="ECO:0000313" key="2">
    <source>
        <dbReference type="EMBL" id="CZR68433.1"/>
    </source>
</evidence>
<dbReference type="GO" id="GO:0016747">
    <property type="term" value="F:acyltransferase activity, transferring groups other than amino-acyl groups"/>
    <property type="evidence" value="ECO:0007669"/>
    <property type="project" value="InterPro"/>
</dbReference>
<name>A0A1L7XTS0_9HELO</name>
<evidence type="ECO:0000259" key="1">
    <source>
        <dbReference type="PROSITE" id="PS51186"/>
    </source>
</evidence>
<protein>
    <recommendedName>
        <fullName evidence="1">N-acetyltransferase domain-containing protein</fullName>
    </recommendedName>
</protein>
<dbReference type="OrthoDB" id="2832510at2759"/>
<dbReference type="Pfam" id="PF13673">
    <property type="entry name" value="Acetyltransf_10"/>
    <property type="match status" value="1"/>
</dbReference>
<organism evidence="2 3">
    <name type="scientific">Phialocephala subalpina</name>
    <dbReference type="NCBI Taxonomy" id="576137"/>
    <lineage>
        <taxon>Eukaryota</taxon>
        <taxon>Fungi</taxon>
        <taxon>Dikarya</taxon>
        <taxon>Ascomycota</taxon>
        <taxon>Pezizomycotina</taxon>
        <taxon>Leotiomycetes</taxon>
        <taxon>Helotiales</taxon>
        <taxon>Mollisiaceae</taxon>
        <taxon>Phialocephala</taxon>
        <taxon>Phialocephala fortinii species complex</taxon>
    </lineage>
</organism>
<dbReference type="PANTHER" id="PTHR42791:SF1">
    <property type="entry name" value="N-ACETYLTRANSFERASE DOMAIN-CONTAINING PROTEIN"/>
    <property type="match status" value="1"/>
</dbReference>
<accession>A0A1L7XTS0</accession>
<dbReference type="InterPro" id="IPR016181">
    <property type="entry name" value="Acyl_CoA_acyltransferase"/>
</dbReference>
<feature type="domain" description="N-acetyltransferase" evidence="1">
    <location>
        <begin position="99"/>
        <end position="240"/>
    </location>
</feature>
<dbReference type="CDD" id="cd04301">
    <property type="entry name" value="NAT_SF"/>
    <property type="match status" value="1"/>
</dbReference>
<proteinExistence type="predicted"/>
<keyword evidence="3" id="KW-1185">Reference proteome</keyword>
<reference evidence="2 3" key="1">
    <citation type="submission" date="2016-03" db="EMBL/GenBank/DDBJ databases">
        <authorList>
            <person name="Ploux O."/>
        </authorList>
    </citation>
    <scope>NUCLEOTIDE SEQUENCE [LARGE SCALE GENOMIC DNA]</scope>
    <source>
        <strain evidence="2 3">UAMH 11012</strain>
    </source>
</reference>
<dbReference type="PROSITE" id="PS51186">
    <property type="entry name" value="GNAT"/>
    <property type="match status" value="1"/>
</dbReference>
<dbReference type="Gene3D" id="3.40.630.30">
    <property type="match status" value="1"/>
</dbReference>
<dbReference type="InterPro" id="IPR000182">
    <property type="entry name" value="GNAT_dom"/>
</dbReference>
<dbReference type="Proteomes" id="UP000184330">
    <property type="component" value="Unassembled WGS sequence"/>
</dbReference>
<evidence type="ECO:0000313" key="3">
    <source>
        <dbReference type="Proteomes" id="UP000184330"/>
    </source>
</evidence>
<gene>
    <name evidence="2" type="ORF">PAC_18332</name>
</gene>
<sequence>MSTRSNITIRPARLSDLIHLTRLDLAANSNHPLIALSFPYPFLATKLFLERLQYCFARPERYHFLIATLTSSTPLSELDSVVGFGAEKNDSGCGEGEVVGFLMWNEGEAKDEGWDWETRLPKGTDAKLWKHYTKVMGDDPLRIPDSVISRLPSTTERDRFVNHGTEMEVLAVAPVYQRRGIGTLLLHTFIHEVERLGKQETINLRASKNARPLYEKFGWRVANEYRMNLRDWGRHSMYVDYGMVRHGSKSLGEEARL</sequence>
<dbReference type="PANTHER" id="PTHR42791">
    <property type="entry name" value="GNAT FAMILY ACETYLTRANSFERASE"/>
    <property type="match status" value="1"/>
</dbReference>
<dbReference type="AlphaFoldDB" id="A0A1L7XTS0"/>